<keyword evidence="3" id="KW-1185">Reference proteome</keyword>
<feature type="region of interest" description="Disordered" evidence="1">
    <location>
        <begin position="1"/>
        <end position="131"/>
    </location>
</feature>
<dbReference type="PANTHER" id="PTHR36452">
    <property type="entry name" value="CHROMOSOME 12, WHOLE GENOME SHOTGUN SEQUENCE"/>
    <property type="match status" value="1"/>
</dbReference>
<feature type="compositionally biased region" description="Acidic residues" evidence="1">
    <location>
        <begin position="62"/>
        <end position="81"/>
    </location>
</feature>
<organism evidence="2 3">
    <name type="scientific">Aaosphaeria arxii CBS 175.79</name>
    <dbReference type="NCBI Taxonomy" id="1450172"/>
    <lineage>
        <taxon>Eukaryota</taxon>
        <taxon>Fungi</taxon>
        <taxon>Dikarya</taxon>
        <taxon>Ascomycota</taxon>
        <taxon>Pezizomycotina</taxon>
        <taxon>Dothideomycetes</taxon>
        <taxon>Pleosporomycetidae</taxon>
        <taxon>Pleosporales</taxon>
        <taxon>Pleosporales incertae sedis</taxon>
        <taxon>Aaosphaeria</taxon>
    </lineage>
</organism>
<feature type="region of interest" description="Disordered" evidence="1">
    <location>
        <begin position="395"/>
        <end position="421"/>
    </location>
</feature>
<name>A0A6A5XXH7_9PLEO</name>
<dbReference type="PANTHER" id="PTHR36452:SF1">
    <property type="entry name" value="DUF2461 DOMAIN-CONTAINING PROTEIN"/>
    <property type="match status" value="1"/>
</dbReference>
<gene>
    <name evidence="2" type="ORF">BU24DRAFT_345166</name>
</gene>
<feature type="compositionally biased region" description="Basic residues" evidence="1">
    <location>
        <begin position="105"/>
        <end position="122"/>
    </location>
</feature>
<dbReference type="GeneID" id="54280835"/>
<proteinExistence type="predicted"/>
<dbReference type="InterPro" id="IPR012808">
    <property type="entry name" value="CHP02453"/>
</dbReference>
<protein>
    <submittedName>
        <fullName evidence="2">Uncharacterized protein</fullName>
    </submittedName>
</protein>
<dbReference type="EMBL" id="ML978068">
    <property type="protein sequence ID" value="KAF2017431.1"/>
    <property type="molecule type" value="Genomic_DNA"/>
</dbReference>
<dbReference type="RefSeq" id="XP_033385770.1">
    <property type="nucleotide sequence ID" value="XM_033523438.1"/>
</dbReference>
<dbReference type="Pfam" id="PF09365">
    <property type="entry name" value="DUF2461"/>
    <property type="match status" value="1"/>
</dbReference>
<accession>A0A6A5XXH7</accession>
<reference evidence="2" key="1">
    <citation type="journal article" date="2020" name="Stud. Mycol.">
        <title>101 Dothideomycetes genomes: a test case for predicting lifestyles and emergence of pathogens.</title>
        <authorList>
            <person name="Haridas S."/>
            <person name="Albert R."/>
            <person name="Binder M."/>
            <person name="Bloem J."/>
            <person name="Labutti K."/>
            <person name="Salamov A."/>
            <person name="Andreopoulos B."/>
            <person name="Baker S."/>
            <person name="Barry K."/>
            <person name="Bills G."/>
            <person name="Bluhm B."/>
            <person name="Cannon C."/>
            <person name="Castanera R."/>
            <person name="Culley D."/>
            <person name="Daum C."/>
            <person name="Ezra D."/>
            <person name="Gonzalez J."/>
            <person name="Henrissat B."/>
            <person name="Kuo A."/>
            <person name="Liang C."/>
            <person name="Lipzen A."/>
            <person name="Lutzoni F."/>
            <person name="Magnuson J."/>
            <person name="Mondo S."/>
            <person name="Nolan M."/>
            <person name="Ohm R."/>
            <person name="Pangilinan J."/>
            <person name="Park H.-J."/>
            <person name="Ramirez L."/>
            <person name="Alfaro M."/>
            <person name="Sun H."/>
            <person name="Tritt A."/>
            <person name="Yoshinaga Y."/>
            <person name="Zwiers L.-H."/>
            <person name="Turgeon B."/>
            <person name="Goodwin S."/>
            <person name="Spatafora J."/>
            <person name="Crous P."/>
            <person name="Grigoriev I."/>
        </authorList>
    </citation>
    <scope>NUCLEOTIDE SEQUENCE</scope>
    <source>
        <strain evidence="2">CBS 175.79</strain>
    </source>
</reference>
<dbReference type="NCBIfam" id="TIGR02453">
    <property type="entry name" value="TIGR02453 family protein"/>
    <property type="match status" value="1"/>
</dbReference>
<evidence type="ECO:0000256" key="1">
    <source>
        <dbReference type="SAM" id="MobiDB-lite"/>
    </source>
</evidence>
<dbReference type="OrthoDB" id="2537769at2759"/>
<feature type="compositionally biased region" description="Low complexity" evidence="1">
    <location>
        <begin position="1"/>
        <end position="20"/>
    </location>
</feature>
<dbReference type="Proteomes" id="UP000799778">
    <property type="component" value="Unassembled WGS sequence"/>
</dbReference>
<feature type="compositionally biased region" description="Polar residues" evidence="1">
    <location>
        <begin position="84"/>
        <end position="103"/>
    </location>
</feature>
<feature type="compositionally biased region" description="Acidic residues" evidence="1">
    <location>
        <begin position="396"/>
        <end position="421"/>
    </location>
</feature>
<sequence length="421" mass="46994">MARPSARTTAASGARSTSKRPAPEKATPTRQSKRSRTTPAKHTYAEPDSNEDENDKSTSSDEGNEDDSGSDFSDGDAEDPTPESPSEVTDSDDNVTTPQTSGRGQRAKHAKQISLPVHKKKSKEKELWEPGSRLEVGTQVIIKKPKAREAGDTPYTDHSIHPNTMLFLRDIAANNDRQWLKLHDPDYRMALQDFNSFLEKLTDQITSIDETIPELPVKDIIFRIYRDVRFSKDQTPYKTHFSAAWSRTGRKGPYAAYYVQVKPGGGSFVGGGLWQPEANALSLIRRDIDRKPHKIKRVLNNPGVRKAFFGGIGDGEKKAVEAFVNQSSNKETALKNHPKGYEKDHKDIELLRLRSFTLGTRLPDHEIVGAKGLDRIVQLVGDMVPFITYLNSVVMPDEETDDSDDSNGEEDEEDEDVEADD</sequence>
<evidence type="ECO:0000313" key="2">
    <source>
        <dbReference type="EMBL" id="KAF2017431.1"/>
    </source>
</evidence>
<dbReference type="AlphaFoldDB" id="A0A6A5XXH7"/>
<evidence type="ECO:0000313" key="3">
    <source>
        <dbReference type="Proteomes" id="UP000799778"/>
    </source>
</evidence>